<gene>
    <name evidence="3" type="ORF">Slin15195_G064520</name>
</gene>
<feature type="domain" description="XPG-I" evidence="2">
    <location>
        <begin position="142"/>
        <end position="220"/>
    </location>
</feature>
<dbReference type="GO" id="GO:0006974">
    <property type="term" value="P:DNA damage response"/>
    <property type="evidence" value="ECO:0007669"/>
    <property type="project" value="UniProtKB-ARBA"/>
</dbReference>
<feature type="compositionally biased region" description="Acidic residues" evidence="1">
    <location>
        <begin position="302"/>
        <end position="311"/>
    </location>
</feature>
<evidence type="ECO:0000256" key="1">
    <source>
        <dbReference type="SAM" id="MobiDB-lite"/>
    </source>
</evidence>
<evidence type="ECO:0000313" key="3">
    <source>
        <dbReference type="EMBL" id="USW53133.1"/>
    </source>
</evidence>
<dbReference type="EMBL" id="CP099422">
    <property type="protein sequence ID" value="USW53133.1"/>
    <property type="molecule type" value="Genomic_DNA"/>
</dbReference>
<organism evidence="3 4">
    <name type="scientific">Septoria linicola</name>
    <dbReference type="NCBI Taxonomy" id="215465"/>
    <lineage>
        <taxon>Eukaryota</taxon>
        <taxon>Fungi</taxon>
        <taxon>Dikarya</taxon>
        <taxon>Ascomycota</taxon>
        <taxon>Pezizomycotina</taxon>
        <taxon>Dothideomycetes</taxon>
        <taxon>Dothideomycetidae</taxon>
        <taxon>Mycosphaerellales</taxon>
        <taxon>Mycosphaerellaceae</taxon>
        <taxon>Septoria</taxon>
    </lineage>
</organism>
<feature type="region of interest" description="Disordered" evidence="1">
    <location>
        <begin position="301"/>
        <end position="374"/>
    </location>
</feature>
<dbReference type="GO" id="GO:0017108">
    <property type="term" value="F:5'-flap endonuclease activity"/>
    <property type="evidence" value="ECO:0007669"/>
    <property type="project" value="TreeGrafter"/>
</dbReference>
<dbReference type="InterPro" id="IPR006086">
    <property type="entry name" value="XPG-I_dom"/>
</dbReference>
<reference evidence="3" key="1">
    <citation type="submission" date="2022-06" db="EMBL/GenBank/DDBJ databases">
        <title>Complete genome sequences of two strains of the flax pathogen Septoria linicola.</title>
        <authorList>
            <person name="Lapalu N."/>
            <person name="Simon A."/>
            <person name="Demenou B."/>
            <person name="Paumier D."/>
            <person name="Guillot M.-P."/>
            <person name="Gout L."/>
            <person name="Valade R."/>
        </authorList>
    </citation>
    <scope>NUCLEOTIDE SEQUENCE</scope>
    <source>
        <strain evidence="3">SE15195</strain>
    </source>
</reference>
<dbReference type="CDD" id="cd09870">
    <property type="entry name" value="PIN_YEN1"/>
    <property type="match status" value="1"/>
</dbReference>
<dbReference type="InterPro" id="IPR006084">
    <property type="entry name" value="XPG/Rad2"/>
</dbReference>
<accession>A0A9Q9EL72</accession>
<dbReference type="Pfam" id="PF00867">
    <property type="entry name" value="XPG_I"/>
    <property type="match status" value="1"/>
</dbReference>
<evidence type="ECO:0000259" key="2">
    <source>
        <dbReference type="SMART" id="SM00484"/>
    </source>
</evidence>
<feature type="region of interest" description="Disordered" evidence="1">
    <location>
        <begin position="1"/>
        <end position="26"/>
    </location>
</feature>
<evidence type="ECO:0000313" key="4">
    <source>
        <dbReference type="Proteomes" id="UP001056384"/>
    </source>
</evidence>
<dbReference type="AlphaFoldDB" id="A0A9Q9EL72"/>
<dbReference type="PANTHER" id="PTHR11081">
    <property type="entry name" value="FLAP ENDONUCLEASE FAMILY MEMBER"/>
    <property type="match status" value="1"/>
</dbReference>
<feature type="compositionally biased region" description="Basic residues" evidence="1">
    <location>
        <begin position="258"/>
        <end position="269"/>
    </location>
</feature>
<feature type="compositionally biased region" description="Polar residues" evidence="1">
    <location>
        <begin position="196"/>
        <end position="215"/>
    </location>
</feature>
<dbReference type="Gene3D" id="3.40.50.1010">
    <property type="entry name" value="5'-nuclease"/>
    <property type="match status" value="1"/>
</dbReference>
<dbReference type="SMART" id="SM00484">
    <property type="entry name" value="XPGI"/>
    <property type="match status" value="1"/>
</dbReference>
<keyword evidence="4" id="KW-1185">Reference proteome</keyword>
<feature type="region of interest" description="Disordered" evidence="1">
    <location>
        <begin position="193"/>
        <end position="286"/>
    </location>
</feature>
<protein>
    <submittedName>
        <fullName evidence="3">XPG/Rad2 endonuclease, XPG-I domain, PIN-like domain superfamily</fullName>
    </submittedName>
</protein>
<feature type="compositionally biased region" description="Basic and acidic residues" evidence="1">
    <location>
        <begin position="344"/>
        <end position="358"/>
    </location>
</feature>
<keyword evidence="3" id="KW-0540">Nuclease</keyword>
<dbReference type="SUPFAM" id="SSF88723">
    <property type="entry name" value="PIN domain-like"/>
    <property type="match status" value="1"/>
</dbReference>
<dbReference type="Proteomes" id="UP001056384">
    <property type="component" value="Chromosome 5"/>
</dbReference>
<proteinExistence type="predicted"/>
<sequence>MAEAARPARYAGIHEHAGTRSSSQADGLPDCDEAIVTSSIVGIVGLWEVIGKGEVHRIEDYAAAHWERHKRPLRIAVDEACWRFNNITHEQVQRIQEGEPAANPIEKVILRIAKDRWASKGSGRRGGKIDPKCIKMLHQLFDRLKVPYHSAPGEAEAECARLQVEGVVDAVWSDDSDCLMFGCTKLIKAHRDNEESTTPSGSQSAPTCTQRSSGASRARKQPSVAKVAAETEILEPQPAKPAKKGARKDDDQMETSRPVKKPRKPKAYTKARSASPPPATFRRVAMPDFDALRRSVSQVIDLGEDDSEDDLPTPRSPGLFVSPYRQPPTPSARKSLNPSADLGLEQRTDDRRNVRGVHETSSSATLQTSETFRSQTTNRVVDTKNMPILSRRNSRASPERTFMAKSNTSQENLIPGGVAIAATLRERREMGLLSKLPTRSREANHQMKPVQRPQCEVIDLT</sequence>
<keyword evidence="3" id="KW-0378">Hydrolase</keyword>
<feature type="region of interest" description="Disordered" evidence="1">
    <location>
        <begin position="433"/>
        <end position="453"/>
    </location>
</feature>
<feature type="compositionally biased region" description="Polar residues" evidence="1">
    <location>
        <begin position="359"/>
        <end position="374"/>
    </location>
</feature>
<name>A0A9Q9EL72_9PEZI</name>
<keyword evidence="3" id="KW-0255">Endonuclease</keyword>
<dbReference type="InterPro" id="IPR029060">
    <property type="entry name" value="PIN-like_dom_sf"/>
</dbReference>
<dbReference type="PANTHER" id="PTHR11081:SF62">
    <property type="entry name" value="XPG-I DOMAIN-CONTAINING PROTEIN"/>
    <property type="match status" value="1"/>
</dbReference>
<dbReference type="PRINTS" id="PR00853">
    <property type="entry name" value="XPGRADSUPER"/>
</dbReference>